<evidence type="ECO:0000256" key="4">
    <source>
        <dbReference type="ARBA" id="ARBA00038882"/>
    </source>
</evidence>
<dbReference type="AlphaFoldDB" id="A0A9W4NNH9"/>
<dbReference type="Gene3D" id="2.60.120.180">
    <property type="match status" value="1"/>
</dbReference>
<comment type="caution">
    <text evidence="9">The sequence shown here is derived from an EMBL/GenBank/DDBJ whole genome shotgun (WGS) entry which is preliminary data.</text>
</comment>
<evidence type="ECO:0000256" key="8">
    <source>
        <dbReference type="SAM" id="SignalP"/>
    </source>
</evidence>
<reference evidence="9" key="1">
    <citation type="submission" date="2021-07" db="EMBL/GenBank/DDBJ databases">
        <authorList>
            <person name="Branca A.L. A."/>
        </authorList>
    </citation>
    <scope>NUCLEOTIDE SEQUENCE</scope>
</reference>
<evidence type="ECO:0000313" key="10">
    <source>
        <dbReference type="Proteomes" id="UP001152646"/>
    </source>
</evidence>
<feature type="chain" id="PRO_5040901097" description="xyloglucan-specific endo-beta-1,4-glucanase" evidence="8">
    <location>
        <begin position="21"/>
        <end position="282"/>
    </location>
</feature>
<comment type="similarity">
    <text evidence="1 7">Belongs to the glycosyl hydrolase 12 (cellulase H) family.</text>
</comment>
<dbReference type="InterPro" id="IPR013319">
    <property type="entry name" value="GH11/12"/>
</dbReference>
<keyword evidence="2 8" id="KW-0732">Signal</keyword>
<keyword evidence="7" id="KW-0326">Glycosidase</keyword>
<dbReference type="PANTHER" id="PTHR34002:SF9">
    <property type="entry name" value="XYLOGLUCAN-SPECIFIC ENDO-BETA-1,4-GLUCANASE A"/>
    <property type="match status" value="1"/>
</dbReference>
<evidence type="ECO:0000256" key="3">
    <source>
        <dbReference type="ARBA" id="ARBA00037012"/>
    </source>
</evidence>
<evidence type="ECO:0000256" key="1">
    <source>
        <dbReference type="ARBA" id="ARBA00005519"/>
    </source>
</evidence>
<evidence type="ECO:0000256" key="6">
    <source>
        <dbReference type="ARBA" id="ARBA00043018"/>
    </source>
</evidence>
<dbReference type="GO" id="GO:0008810">
    <property type="term" value="F:cellulase activity"/>
    <property type="evidence" value="ECO:0007669"/>
    <property type="project" value="InterPro"/>
</dbReference>
<evidence type="ECO:0000256" key="7">
    <source>
        <dbReference type="RuleBase" id="RU361163"/>
    </source>
</evidence>
<dbReference type="Proteomes" id="UP001152646">
    <property type="component" value="Unassembled WGS sequence"/>
</dbReference>
<dbReference type="GO" id="GO:0000272">
    <property type="term" value="P:polysaccharide catabolic process"/>
    <property type="evidence" value="ECO:0007669"/>
    <property type="project" value="UniProtKB-KW"/>
</dbReference>
<gene>
    <name evidence="9" type="ORF">PSALAMII_LOCUS8105</name>
</gene>
<accession>A0A9W4NNH9</accession>
<dbReference type="SUPFAM" id="SSF49899">
    <property type="entry name" value="Concanavalin A-like lectins/glucanases"/>
    <property type="match status" value="1"/>
</dbReference>
<keyword evidence="7" id="KW-0119">Carbohydrate metabolism</keyword>
<evidence type="ECO:0000256" key="2">
    <source>
        <dbReference type="ARBA" id="ARBA00022729"/>
    </source>
</evidence>
<keyword evidence="7" id="KW-0624">Polysaccharide degradation</keyword>
<protein>
    <recommendedName>
        <fullName evidence="4">xyloglucan-specific endo-beta-1,4-glucanase</fullName>
        <ecNumber evidence="4">3.2.1.151</ecNumber>
    </recommendedName>
    <alternativeName>
        <fullName evidence="5">Xyloglucanase A</fullName>
    </alternativeName>
    <alternativeName>
        <fullName evidence="6">Xyloglucanendohydrolase A</fullName>
    </alternativeName>
</protein>
<sequence>MIFKQSLALAALSLSPAASALPTLGDLASRAVSSTQLCGDYANLILPDTPWIVYNMLYNAAQIVGTQCTNYGQVTISKTGTKEVEWSSVTDIDYVESTNNVPKGYSFVGLTQNLETKISAIDSIPADYSWTRTNTTEFKGTAVLTQEQRAGNICFDFMTNDIKGDSTSSSSHELMLWLQYEGGQLPIGWTNGPSATIDDLFGTSWTLYEDVNTDTGITVSTLMPAKQFDGSFSGDLKDWLLAMAKVGTFKESTYVNVGNAGTEFFYGNAVMNATLGLQINLA</sequence>
<dbReference type="OrthoDB" id="89349at2759"/>
<name>A0A9W4NNH9_9EURO</name>
<dbReference type="GO" id="GO:0033946">
    <property type="term" value="F:xyloglucan-specific endo-beta-1,4-glucanase activity"/>
    <property type="evidence" value="ECO:0007669"/>
    <property type="project" value="UniProtKB-EC"/>
</dbReference>
<dbReference type="InterPro" id="IPR013320">
    <property type="entry name" value="ConA-like_dom_sf"/>
</dbReference>
<keyword evidence="7" id="KW-0378">Hydrolase</keyword>
<evidence type="ECO:0000313" key="9">
    <source>
        <dbReference type="EMBL" id="CAG8401038.1"/>
    </source>
</evidence>
<proteinExistence type="inferred from homology"/>
<dbReference type="InterPro" id="IPR002594">
    <property type="entry name" value="GH12"/>
</dbReference>
<comment type="catalytic activity">
    <reaction evidence="3">
        <text>xyloglucan + H2O = xyloglucan oligosaccharides.</text>
        <dbReference type="EC" id="3.2.1.151"/>
    </reaction>
</comment>
<dbReference type="EMBL" id="CAJVPA010000206">
    <property type="protein sequence ID" value="CAG8401038.1"/>
    <property type="molecule type" value="Genomic_DNA"/>
</dbReference>
<dbReference type="EC" id="3.2.1.151" evidence="4"/>
<feature type="signal peptide" evidence="8">
    <location>
        <begin position="1"/>
        <end position="20"/>
    </location>
</feature>
<organism evidence="9 10">
    <name type="scientific">Penicillium salamii</name>
    <dbReference type="NCBI Taxonomy" id="1612424"/>
    <lineage>
        <taxon>Eukaryota</taxon>
        <taxon>Fungi</taxon>
        <taxon>Dikarya</taxon>
        <taxon>Ascomycota</taxon>
        <taxon>Pezizomycotina</taxon>
        <taxon>Eurotiomycetes</taxon>
        <taxon>Eurotiomycetidae</taxon>
        <taxon>Eurotiales</taxon>
        <taxon>Aspergillaceae</taxon>
        <taxon>Penicillium</taxon>
    </lineage>
</organism>
<dbReference type="PANTHER" id="PTHR34002">
    <property type="entry name" value="BLR1656 PROTEIN"/>
    <property type="match status" value="1"/>
</dbReference>
<evidence type="ECO:0000256" key="5">
    <source>
        <dbReference type="ARBA" id="ARBA00041304"/>
    </source>
</evidence>
<dbReference type="Pfam" id="PF01670">
    <property type="entry name" value="Glyco_hydro_12"/>
    <property type="match status" value="1"/>
</dbReference>